<keyword evidence="5 6" id="KW-0961">Cell wall biogenesis/degradation</keyword>
<comment type="caution">
    <text evidence="9">The sequence shown here is derived from an EMBL/GenBank/DDBJ whole genome shotgun (WGS) entry which is preliminary data.</text>
</comment>
<accession>A0A847D7A1</accession>
<dbReference type="SMART" id="SM00728">
    <property type="entry name" value="ChW"/>
    <property type="match status" value="9"/>
</dbReference>
<dbReference type="GO" id="GO:0005576">
    <property type="term" value="C:extracellular region"/>
    <property type="evidence" value="ECO:0007669"/>
    <property type="project" value="TreeGrafter"/>
</dbReference>
<dbReference type="GO" id="GO:0016740">
    <property type="term" value="F:transferase activity"/>
    <property type="evidence" value="ECO:0007669"/>
    <property type="project" value="UniProtKB-KW"/>
</dbReference>
<dbReference type="PANTHER" id="PTHR30582:SF33">
    <property type="entry name" value="EXPORTED PROTEIN"/>
    <property type="match status" value="1"/>
</dbReference>
<feature type="region of interest" description="Disordered" evidence="7">
    <location>
        <begin position="1"/>
        <end position="59"/>
    </location>
</feature>
<dbReference type="InterPro" id="IPR050979">
    <property type="entry name" value="LD-transpeptidase"/>
</dbReference>
<dbReference type="PROSITE" id="PS52029">
    <property type="entry name" value="LD_TPASE"/>
    <property type="match status" value="1"/>
</dbReference>
<dbReference type="GO" id="GO:0018104">
    <property type="term" value="P:peptidoglycan-protein cross-linking"/>
    <property type="evidence" value="ECO:0007669"/>
    <property type="project" value="TreeGrafter"/>
</dbReference>
<dbReference type="InterPro" id="IPR005490">
    <property type="entry name" value="LD_TPept_cat_dom"/>
</dbReference>
<evidence type="ECO:0000256" key="7">
    <source>
        <dbReference type="SAM" id="MobiDB-lite"/>
    </source>
</evidence>
<organism evidence="9 10">
    <name type="scientific">Trichococcus flocculiformis</name>
    <dbReference type="NCBI Taxonomy" id="82803"/>
    <lineage>
        <taxon>Bacteria</taxon>
        <taxon>Bacillati</taxon>
        <taxon>Bacillota</taxon>
        <taxon>Bacilli</taxon>
        <taxon>Lactobacillales</taxon>
        <taxon>Carnobacteriaceae</taxon>
        <taxon>Trichococcus</taxon>
    </lineage>
</organism>
<dbReference type="EMBL" id="JAAZCD010000221">
    <property type="protein sequence ID" value="NLD32508.1"/>
    <property type="molecule type" value="Genomic_DNA"/>
</dbReference>
<dbReference type="Proteomes" id="UP000589373">
    <property type="component" value="Unassembled WGS sequence"/>
</dbReference>
<evidence type="ECO:0000313" key="10">
    <source>
        <dbReference type="Proteomes" id="UP000589373"/>
    </source>
</evidence>
<evidence type="ECO:0000256" key="3">
    <source>
        <dbReference type="ARBA" id="ARBA00022960"/>
    </source>
</evidence>
<evidence type="ECO:0000256" key="4">
    <source>
        <dbReference type="ARBA" id="ARBA00022984"/>
    </source>
</evidence>
<evidence type="ECO:0000256" key="6">
    <source>
        <dbReference type="PROSITE-ProRule" id="PRU01373"/>
    </source>
</evidence>
<evidence type="ECO:0000259" key="8">
    <source>
        <dbReference type="PROSITE" id="PS52029"/>
    </source>
</evidence>
<evidence type="ECO:0000313" key="9">
    <source>
        <dbReference type="EMBL" id="NLD32508.1"/>
    </source>
</evidence>
<keyword evidence="4 6" id="KW-0573">Peptidoglycan synthesis</keyword>
<keyword evidence="3 6" id="KW-0133">Cell shape</keyword>
<feature type="domain" description="L,D-TPase catalytic" evidence="8">
    <location>
        <begin position="589"/>
        <end position="710"/>
    </location>
</feature>
<feature type="active site" description="Nucleophile" evidence="6">
    <location>
        <position position="686"/>
    </location>
</feature>
<dbReference type="Gene3D" id="2.40.440.10">
    <property type="entry name" value="L,D-transpeptidase catalytic domain-like"/>
    <property type="match status" value="1"/>
</dbReference>
<dbReference type="CDD" id="cd16913">
    <property type="entry name" value="YkuD_like"/>
    <property type="match status" value="1"/>
</dbReference>
<dbReference type="InterPro" id="IPR006637">
    <property type="entry name" value="ChW"/>
</dbReference>
<dbReference type="GO" id="GO:0071555">
    <property type="term" value="P:cell wall organization"/>
    <property type="evidence" value="ECO:0007669"/>
    <property type="project" value="UniProtKB-UniRule"/>
</dbReference>
<keyword evidence="2" id="KW-0808">Transferase</keyword>
<name>A0A847D7A1_9LACT</name>
<proteinExistence type="predicted"/>
<evidence type="ECO:0000256" key="5">
    <source>
        <dbReference type="ARBA" id="ARBA00023316"/>
    </source>
</evidence>
<dbReference type="InterPro" id="IPR038063">
    <property type="entry name" value="Transpep_catalytic_dom"/>
</dbReference>
<reference evidence="9 10" key="1">
    <citation type="journal article" date="2020" name="Biotechnol. Biofuels">
        <title>New insights from the biogas microbiome by comprehensive genome-resolved metagenomics of nearly 1600 species originating from multiple anaerobic digesters.</title>
        <authorList>
            <person name="Campanaro S."/>
            <person name="Treu L."/>
            <person name="Rodriguez-R L.M."/>
            <person name="Kovalovszki A."/>
            <person name="Ziels R.M."/>
            <person name="Maus I."/>
            <person name="Zhu X."/>
            <person name="Kougias P.G."/>
            <person name="Basile A."/>
            <person name="Luo G."/>
            <person name="Schluter A."/>
            <person name="Konstantinidis K.T."/>
            <person name="Angelidaki I."/>
        </authorList>
    </citation>
    <scope>NUCLEOTIDE SEQUENCE [LARGE SCALE GENOMIC DNA]</scope>
    <source>
        <strain evidence="9">AS07pgkLD_105</strain>
    </source>
</reference>
<dbReference type="SUPFAM" id="SSF141523">
    <property type="entry name" value="L,D-transpeptidase catalytic domain-like"/>
    <property type="match status" value="1"/>
</dbReference>
<evidence type="ECO:0000256" key="2">
    <source>
        <dbReference type="ARBA" id="ARBA00022679"/>
    </source>
</evidence>
<sequence length="710" mass="77349">MDTIGSEELTTEPIIQDSEEKIDSETEDIDSSNQVSESDEETKSTELDSVDLIDSSGSEQLDSTVVESANSVTADVDSSVETQESSFLANQPQAGSMLAEEVATPSVSYQTHVQNYGWTSAVKDGMTSGTIGEAKRLEGIKISLATAPVTGGIEYQTHVENIGWMNVVSDGQVSGTTGESKRLEAIRINLTGDMAGSYDVYYRVHSQNFGWLGWAKNGESAGTSGYGYRLEAIEIQLVQKEGIAPSPTVKAYMEKEAGVSYSTHVQSFGWQNYVADGALNGTTGESKQVEAIKIKGTNFSLSGSVTYRAHVQDVGWQNWMGSDALSGTVGMGKRLEAIEVNLTGEMAARYDIYYRVHVQKFGWLGWAKNGESAGTEAYSYRIEAIEIKLVEEGGPAPGSTANRFILREEPILSYSSHVQNVGWQNYVFDGALSGTLGESKRLEALKVRLDSQPYEGAIAYSANVQGSGWQTWSQNDALTGTTGTGKYLEAFKIKLTGEMAEYYDIYYRVHTQNYGWLDWAKNGAVAGTEGYGYRIEAIQIKILSKGKAAPGNTTRPFVKKPSFVLGPNWTVEQGYFQATSGIRYYVGGSYIIVSIAQQKMWSYIGTQKIVETDIITGNPYLGYATPKGLFAIQGKQSPSVLIGPGYASPVQYWLPFLGNSYGIHDSSWQTHGYGGNLYLTYGSHGCVNTPLTAVRTLFYTYSVGTPVVIY</sequence>
<evidence type="ECO:0000256" key="1">
    <source>
        <dbReference type="ARBA" id="ARBA00004752"/>
    </source>
</evidence>
<protein>
    <submittedName>
        <fullName evidence="9">L,D-transpeptidase family protein</fullName>
    </submittedName>
</protein>
<dbReference type="PANTHER" id="PTHR30582">
    <property type="entry name" value="L,D-TRANSPEPTIDASE"/>
    <property type="match status" value="1"/>
</dbReference>
<dbReference type="RefSeq" id="WP_276647221.1">
    <property type="nucleotide sequence ID" value="NZ_JAAZCD010000221.1"/>
</dbReference>
<dbReference type="GO" id="GO:0071972">
    <property type="term" value="F:peptidoglycan L,D-transpeptidase activity"/>
    <property type="evidence" value="ECO:0007669"/>
    <property type="project" value="TreeGrafter"/>
</dbReference>
<dbReference type="Pfam" id="PF07538">
    <property type="entry name" value="ChW"/>
    <property type="match status" value="9"/>
</dbReference>
<dbReference type="GO" id="GO:0008360">
    <property type="term" value="P:regulation of cell shape"/>
    <property type="evidence" value="ECO:0007669"/>
    <property type="project" value="UniProtKB-UniRule"/>
</dbReference>
<comment type="pathway">
    <text evidence="1 6">Cell wall biogenesis; peptidoglycan biosynthesis.</text>
</comment>
<feature type="active site" description="Proton donor/acceptor" evidence="6">
    <location>
        <position position="664"/>
    </location>
</feature>
<gene>
    <name evidence="9" type="ORF">GX662_09705</name>
</gene>
<dbReference type="Pfam" id="PF03734">
    <property type="entry name" value="YkuD"/>
    <property type="match status" value="1"/>
</dbReference>
<dbReference type="UniPathway" id="UPA00219"/>
<dbReference type="AlphaFoldDB" id="A0A847D7A1"/>